<keyword evidence="6 7" id="KW-0413">Isomerase</keyword>
<sequence length="353" mass="41594">MNKFVQPIKLIKNPNQIPYWKTTNAFILITKFVQLIGKKIKGYKTTDNCEISKLCKALIEYLDELSDLIDETPPNNLPRRYGNTSYRTWFLKFNSNLNDKVKAFLPEKFQDSSIELSTYLSDSFGNYERIDYGTGHELAFLAFLCCFYQLGLIEENDLVGLIYGVFQRYLLLVRKLQQTYTLEAAGTHGVWGLDDFQSLPFYFGSCQFYPKQENENEIEKENENEKQKEKEKEKEKTCKYSPSLIMDPEILKTMRGDYLLADAILYTRERKTGSFKVHSPKLAKVSKMGDWDEVHYYFLDMFLSGVLLKYPIVQHFYFGSILSFSDEIKKKEDLLWEQEKMRIQNEERIKNQK</sequence>
<evidence type="ECO:0000256" key="4">
    <source>
        <dbReference type="ARBA" id="ARBA00022490"/>
    </source>
</evidence>
<evidence type="ECO:0000256" key="2">
    <source>
        <dbReference type="ARBA" id="ARBA00004496"/>
    </source>
</evidence>
<comment type="caution">
    <text evidence="9">The sequence shown here is derived from an EMBL/GenBank/DDBJ whole genome shotgun (WGS) entry which is preliminary data.</text>
</comment>
<dbReference type="EMBL" id="JAOAOG010000301">
    <property type="protein sequence ID" value="KAJ6231362.1"/>
    <property type="molecule type" value="Genomic_DNA"/>
</dbReference>
<evidence type="ECO:0000256" key="1">
    <source>
        <dbReference type="ARBA" id="ARBA00000971"/>
    </source>
</evidence>
<accession>A0ABQ8XH36</accession>
<evidence type="ECO:0000313" key="10">
    <source>
        <dbReference type="Proteomes" id="UP001150062"/>
    </source>
</evidence>
<dbReference type="Pfam" id="PF03095">
    <property type="entry name" value="PTPA"/>
    <property type="match status" value="1"/>
</dbReference>
<comment type="subcellular location">
    <subcellularLocation>
        <location evidence="2 7">Cytoplasm</location>
    </subcellularLocation>
</comment>
<comment type="function">
    <text evidence="7">PPIases accelerate the folding of proteins. It catalyzes the cis-trans isomerization of proline imidic peptide bonds in oligopeptides.</text>
</comment>
<comment type="similarity">
    <text evidence="3 7">Belongs to the PTPA-type PPIase family.</text>
</comment>
<dbReference type="InterPro" id="IPR004327">
    <property type="entry name" value="Phstyr_phstse_ac"/>
</dbReference>
<dbReference type="EC" id="5.2.1.8" evidence="7"/>
<comment type="catalytic activity">
    <reaction evidence="1 7">
        <text>[protein]-peptidylproline (omega=180) = [protein]-peptidylproline (omega=0)</text>
        <dbReference type="Rhea" id="RHEA:16237"/>
        <dbReference type="Rhea" id="RHEA-COMP:10747"/>
        <dbReference type="Rhea" id="RHEA-COMP:10748"/>
        <dbReference type="ChEBI" id="CHEBI:83833"/>
        <dbReference type="ChEBI" id="CHEBI:83834"/>
        <dbReference type="EC" id="5.2.1.8"/>
    </reaction>
</comment>
<dbReference type="InterPro" id="IPR043170">
    <property type="entry name" value="PTPA_C_lid"/>
</dbReference>
<evidence type="ECO:0000256" key="6">
    <source>
        <dbReference type="ARBA" id="ARBA00023235"/>
    </source>
</evidence>
<proteinExistence type="inferred from homology"/>
<dbReference type="InterPro" id="IPR037218">
    <property type="entry name" value="PTPA_sf"/>
</dbReference>
<dbReference type="Gene3D" id="1.20.120.1150">
    <property type="match status" value="1"/>
</dbReference>
<dbReference type="SUPFAM" id="SSF140984">
    <property type="entry name" value="PTPA-like"/>
    <property type="match status" value="1"/>
</dbReference>
<dbReference type="PANTHER" id="PTHR10012">
    <property type="entry name" value="SERINE/THREONINE-PROTEIN PHOSPHATASE 2A REGULATORY SUBUNIT B"/>
    <property type="match status" value="1"/>
</dbReference>
<organism evidence="9 10">
    <name type="scientific">Anaeramoeba flamelloides</name>
    <dbReference type="NCBI Taxonomy" id="1746091"/>
    <lineage>
        <taxon>Eukaryota</taxon>
        <taxon>Metamonada</taxon>
        <taxon>Anaeramoebidae</taxon>
        <taxon>Anaeramoeba</taxon>
    </lineage>
</organism>
<protein>
    <recommendedName>
        <fullName evidence="7">Serine/threonine-protein phosphatase 2A activator</fullName>
        <ecNumber evidence="7">5.2.1.8</ecNumber>
    </recommendedName>
    <alternativeName>
        <fullName evidence="7">Phosphotyrosyl phosphatase activator</fullName>
    </alternativeName>
</protein>
<dbReference type="PANTHER" id="PTHR10012:SF0">
    <property type="entry name" value="SERINE_THREONINE-PROTEIN PHOSPHATASE 2A ACTIVATOR"/>
    <property type="match status" value="1"/>
</dbReference>
<keyword evidence="5 7" id="KW-0697">Rotamase</keyword>
<feature type="region of interest" description="Disordered" evidence="8">
    <location>
        <begin position="214"/>
        <end position="235"/>
    </location>
</feature>
<dbReference type="PIRSF" id="PIRSF016325">
    <property type="entry name" value="Phstyr_phstse_ac"/>
    <property type="match status" value="1"/>
</dbReference>
<evidence type="ECO:0000256" key="5">
    <source>
        <dbReference type="ARBA" id="ARBA00023110"/>
    </source>
</evidence>
<evidence type="ECO:0000256" key="3">
    <source>
        <dbReference type="ARBA" id="ARBA00011019"/>
    </source>
</evidence>
<evidence type="ECO:0000313" key="9">
    <source>
        <dbReference type="EMBL" id="KAJ6231362.1"/>
    </source>
</evidence>
<keyword evidence="4 7" id="KW-0963">Cytoplasm</keyword>
<dbReference type="Proteomes" id="UP001150062">
    <property type="component" value="Unassembled WGS sequence"/>
</dbReference>
<reference evidence="9" key="1">
    <citation type="submission" date="2022-08" db="EMBL/GenBank/DDBJ databases">
        <title>Novel sulfate-reducing endosymbionts in the free-living metamonad Anaeramoeba.</title>
        <authorList>
            <person name="Jerlstrom-Hultqvist J."/>
            <person name="Cepicka I."/>
            <person name="Gallot-Lavallee L."/>
            <person name="Salas-Leiva D."/>
            <person name="Curtis B.A."/>
            <person name="Zahonova K."/>
            <person name="Pipaliya S."/>
            <person name="Dacks J."/>
            <person name="Roger A.J."/>
        </authorList>
    </citation>
    <scope>NUCLEOTIDE SEQUENCE</scope>
    <source>
        <strain evidence="9">Schooner1</strain>
    </source>
</reference>
<evidence type="ECO:0000256" key="7">
    <source>
        <dbReference type="RuleBase" id="RU361210"/>
    </source>
</evidence>
<keyword evidence="10" id="KW-1185">Reference proteome</keyword>
<evidence type="ECO:0000256" key="8">
    <source>
        <dbReference type="SAM" id="MobiDB-lite"/>
    </source>
</evidence>
<name>A0ABQ8XH36_9EUKA</name>
<gene>
    <name evidence="9" type="ORF">M0813_06091</name>
</gene>